<gene>
    <name evidence="4" type="primary">CACYBP</name>
    <name evidence="4" type="ORF">Tcan_05076</name>
</gene>
<dbReference type="InterPro" id="IPR008978">
    <property type="entry name" value="HSP20-like_chaperone"/>
</dbReference>
<evidence type="ECO:0000259" key="2">
    <source>
        <dbReference type="PROSITE" id="PS51048"/>
    </source>
</evidence>
<dbReference type="GO" id="GO:0005634">
    <property type="term" value="C:nucleus"/>
    <property type="evidence" value="ECO:0007669"/>
    <property type="project" value="TreeGrafter"/>
</dbReference>
<dbReference type="Pfam" id="PF04969">
    <property type="entry name" value="CS"/>
    <property type="match status" value="1"/>
</dbReference>
<dbReference type="FunFam" id="2.60.40.790:FF:000040">
    <property type="entry name" value="Calcyclin binding protein"/>
    <property type="match status" value="1"/>
</dbReference>
<accession>A0A0B2V601</accession>
<reference evidence="4 5" key="1">
    <citation type="submission" date="2014-11" db="EMBL/GenBank/DDBJ databases">
        <title>Genetic blueprint of the zoonotic pathogen Toxocara canis.</title>
        <authorList>
            <person name="Zhu X.-Q."/>
            <person name="Korhonen P.K."/>
            <person name="Cai H."/>
            <person name="Young N.D."/>
            <person name="Nejsum P."/>
            <person name="von Samson-Himmelstjerna G."/>
            <person name="Boag P.R."/>
            <person name="Tan P."/>
            <person name="Li Q."/>
            <person name="Min J."/>
            <person name="Yang Y."/>
            <person name="Wang X."/>
            <person name="Fang X."/>
            <person name="Hall R.S."/>
            <person name="Hofmann A."/>
            <person name="Sternberg P.W."/>
            <person name="Jex A.R."/>
            <person name="Gasser R.B."/>
        </authorList>
    </citation>
    <scope>NUCLEOTIDE SEQUENCE [LARGE SCALE GENOMIC DNA]</scope>
    <source>
        <strain evidence="4">PN_DK_2014</strain>
    </source>
</reference>
<evidence type="ECO:0000256" key="1">
    <source>
        <dbReference type="SAM" id="MobiDB-lite"/>
    </source>
</evidence>
<dbReference type="GO" id="GO:0031625">
    <property type="term" value="F:ubiquitin protein ligase binding"/>
    <property type="evidence" value="ECO:0007669"/>
    <property type="project" value="InterPro"/>
</dbReference>
<dbReference type="AlphaFoldDB" id="A0A0B2V601"/>
<dbReference type="GO" id="GO:0015631">
    <property type="term" value="F:tubulin binding"/>
    <property type="evidence" value="ECO:0007669"/>
    <property type="project" value="InterPro"/>
</dbReference>
<dbReference type="EMBL" id="JPKZ01002390">
    <property type="protein sequence ID" value="KHN76939.1"/>
    <property type="molecule type" value="Genomic_DNA"/>
</dbReference>
<feature type="domain" description="CS" evidence="3">
    <location>
        <begin position="132"/>
        <end position="226"/>
    </location>
</feature>
<keyword evidence="5" id="KW-1185">Reference proteome</keyword>
<dbReference type="Proteomes" id="UP000031036">
    <property type="component" value="Unassembled WGS sequence"/>
</dbReference>
<protein>
    <submittedName>
        <fullName evidence="4">Calcyclin-binding protein</fullName>
    </submittedName>
</protein>
<evidence type="ECO:0000313" key="4">
    <source>
        <dbReference type="EMBL" id="KHN76939.1"/>
    </source>
</evidence>
<comment type="caution">
    <text evidence="4">The sequence shown here is derived from an EMBL/GenBank/DDBJ whole genome shotgun (WGS) entry which is preliminary data.</text>
</comment>
<evidence type="ECO:0000259" key="3">
    <source>
        <dbReference type="PROSITE" id="PS51203"/>
    </source>
</evidence>
<feature type="compositionally biased region" description="Basic and acidic residues" evidence="1">
    <location>
        <begin position="269"/>
        <end position="278"/>
    </location>
</feature>
<dbReference type="Gene3D" id="2.60.40.790">
    <property type="match status" value="1"/>
</dbReference>
<sequence length="288" mass="32706">KNSNLAHDRASRCFPETSRRFTGFFSSLSNSGDTSCSSRIAVIARYKRAKATSMESAAELRKDLHELQNLHSMASRPAVRNWLEEKAVECERRMDELKKQELASASNGDTSVVKAPEAQMPSEISHVPLPTVKVTNYAWDQSDKFVKIYITMPGVHSASPDQISVVFAVSSFEMNVHNIAGKNYALVMKGLLYNIDPLTSYFKQKTDTLLIMLKKAKEAEHWKYLTKAEMSSKEKSTPKFDEKADPQESLMNMMKQMYEEGDDDLKRSIRKAWHESQSKKNTMLDGDF</sequence>
<evidence type="ECO:0000313" key="5">
    <source>
        <dbReference type="Proteomes" id="UP000031036"/>
    </source>
</evidence>
<dbReference type="SUPFAM" id="SSF49764">
    <property type="entry name" value="HSP20-like chaperones"/>
    <property type="match status" value="1"/>
</dbReference>
<feature type="domain" description="SGS" evidence="2">
    <location>
        <begin position="210"/>
        <end position="288"/>
    </location>
</feature>
<proteinExistence type="predicted"/>
<name>A0A0B2V601_TOXCA</name>
<dbReference type="InterPro" id="IPR037893">
    <property type="entry name" value="CS_CacyBP"/>
</dbReference>
<dbReference type="STRING" id="6265.A0A0B2V601"/>
<dbReference type="PROSITE" id="PS51048">
    <property type="entry name" value="SGS"/>
    <property type="match status" value="1"/>
</dbReference>
<dbReference type="CDD" id="cd06468">
    <property type="entry name" value="p23_CacyBP"/>
    <property type="match status" value="1"/>
</dbReference>
<dbReference type="PANTHER" id="PTHR13164">
    <property type="entry name" value="CALICYLIN BINDING PROTEIN"/>
    <property type="match status" value="1"/>
</dbReference>
<feature type="region of interest" description="Disordered" evidence="1">
    <location>
        <begin position="269"/>
        <end position="288"/>
    </location>
</feature>
<dbReference type="InterPro" id="IPR007052">
    <property type="entry name" value="CS_dom"/>
</dbReference>
<dbReference type="OrthoDB" id="164025at2759"/>
<dbReference type="OMA" id="YGWDQSA"/>
<dbReference type="PROSITE" id="PS51203">
    <property type="entry name" value="CS"/>
    <property type="match status" value="1"/>
</dbReference>
<dbReference type="GO" id="GO:0044548">
    <property type="term" value="F:S100 protein binding"/>
    <property type="evidence" value="ECO:0007669"/>
    <property type="project" value="InterPro"/>
</dbReference>
<organism evidence="4 5">
    <name type="scientific">Toxocara canis</name>
    <name type="common">Canine roundworm</name>
    <dbReference type="NCBI Taxonomy" id="6265"/>
    <lineage>
        <taxon>Eukaryota</taxon>
        <taxon>Metazoa</taxon>
        <taxon>Ecdysozoa</taxon>
        <taxon>Nematoda</taxon>
        <taxon>Chromadorea</taxon>
        <taxon>Rhabditida</taxon>
        <taxon>Spirurina</taxon>
        <taxon>Ascaridomorpha</taxon>
        <taxon>Ascaridoidea</taxon>
        <taxon>Toxocaridae</taxon>
        <taxon>Toxocara</taxon>
    </lineage>
</organism>
<dbReference type="PANTHER" id="PTHR13164:SF3">
    <property type="entry name" value="CALCYCLIN-BINDING PROTEIN"/>
    <property type="match status" value="1"/>
</dbReference>
<dbReference type="InterPro" id="IPR007699">
    <property type="entry name" value="SGS_dom"/>
</dbReference>
<feature type="non-terminal residue" evidence="4">
    <location>
        <position position="1"/>
    </location>
</feature>
<dbReference type="InterPro" id="IPR052289">
    <property type="entry name" value="Calcyclin-binding_UBL-bridge"/>
</dbReference>